<evidence type="ECO:0000256" key="2">
    <source>
        <dbReference type="ARBA" id="ARBA00023125"/>
    </source>
</evidence>
<reference evidence="7 8" key="1">
    <citation type="submission" date="2023-06" db="EMBL/GenBank/DDBJ databases">
        <title>Actinomycetospora Odt1-22.</title>
        <authorList>
            <person name="Supong K."/>
        </authorList>
    </citation>
    <scope>NUCLEOTIDE SEQUENCE [LARGE SCALE GENOMIC DNA]</scope>
    <source>
        <strain evidence="7 8">Odt1-22</strain>
    </source>
</reference>
<dbReference type="Pfam" id="PF00440">
    <property type="entry name" value="TetR_N"/>
    <property type="match status" value="1"/>
</dbReference>
<dbReference type="InterPro" id="IPR001647">
    <property type="entry name" value="HTH_TetR"/>
</dbReference>
<sequence length="212" mass="23148">MTSDGRGEGAGRAGRPGRRSGNPEPYTPASLVEVAARAFNERGYDATSMEDLSRAAGITKSSFYHHVAGKEALLRAALDRALDGLFDILAEPAAVDGAPLARLRHIVRRQVEVLATELPYVTLLLRLRGNTETERWALDRRREFDQTVAGLVTAAVDAGAVRPDVHPVVAARLLSGTVNSLIEWYRPGRVPLEDLVDAVDRQVFEGLRRDDV</sequence>
<dbReference type="EMBL" id="JASVWF010000001">
    <property type="protein sequence ID" value="MDL5155705.1"/>
    <property type="molecule type" value="Genomic_DNA"/>
</dbReference>
<evidence type="ECO:0000313" key="7">
    <source>
        <dbReference type="EMBL" id="MDL5155705.1"/>
    </source>
</evidence>
<dbReference type="InterPro" id="IPR041490">
    <property type="entry name" value="KstR2_TetR_C"/>
</dbReference>
<dbReference type="PANTHER" id="PTHR30055">
    <property type="entry name" value="HTH-TYPE TRANSCRIPTIONAL REGULATOR RUTR"/>
    <property type="match status" value="1"/>
</dbReference>
<dbReference type="InterPro" id="IPR050109">
    <property type="entry name" value="HTH-type_TetR-like_transc_reg"/>
</dbReference>
<accession>A0ABT7M4X4</accession>
<feature type="domain" description="HTH tetR-type" evidence="6">
    <location>
        <begin position="25"/>
        <end position="85"/>
    </location>
</feature>
<dbReference type="RefSeq" id="WP_286051800.1">
    <property type="nucleotide sequence ID" value="NZ_JASVWF010000001.1"/>
</dbReference>
<dbReference type="Proteomes" id="UP001231924">
    <property type="component" value="Unassembled WGS sequence"/>
</dbReference>
<dbReference type="SUPFAM" id="SSF48498">
    <property type="entry name" value="Tetracyclin repressor-like, C-terminal domain"/>
    <property type="match status" value="1"/>
</dbReference>
<evidence type="ECO:0000256" key="4">
    <source>
        <dbReference type="PROSITE-ProRule" id="PRU00335"/>
    </source>
</evidence>
<evidence type="ECO:0000256" key="3">
    <source>
        <dbReference type="ARBA" id="ARBA00023163"/>
    </source>
</evidence>
<dbReference type="InterPro" id="IPR036271">
    <property type="entry name" value="Tet_transcr_reg_TetR-rel_C_sf"/>
</dbReference>
<dbReference type="Gene3D" id="1.10.357.10">
    <property type="entry name" value="Tetracycline Repressor, domain 2"/>
    <property type="match status" value="1"/>
</dbReference>
<proteinExistence type="predicted"/>
<comment type="caution">
    <text evidence="7">The sequence shown here is derived from an EMBL/GenBank/DDBJ whole genome shotgun (WGS) entry which is preliminary data.</text>
</comment>
<keyword evidence="3" id="KW-0804">Transcription</keyword>
<evidence type="ECO:0000313" key="8">
    <source>
        <dbReference type="Proteomes" id="UP001231924"/>
    </source>
</evidence>
<dbReference type="InterPro" id="IPR009057">
    <property type="entry name" value="Homeodomain-like_sf"/>
</dbReference>
<gene>
    <name evidence="7" type="ORF">QRT03_07055</name>
</gene>
<keyword evidence="1" id="KW-0805">Transcription regulation</keyword>
<feature type="region of interest" description="Disordered" evidence="5">
    <location>
        <begin position="1"/>
        <end position="27"/>
    </location>
</feature>
<evidence type="ECO:0000259" key="6">
    <source>
        <dbReference type="PROSITE" id="PS50977"/>
    </source>
</evidence>
<dbReference type="PRINTS" id="PR00455">
    <property type="entry name" value="HTHTETR"/>
</dbReference>
<dbReference type="Gene3D" id="1.10.10.60">
    <property type="entry name" value="Homeodomain-like"/>
    <property type="match status" value="1"/>
</dbReference>
<dbReference type="PANTHER" id="PTHR30055:SF234">
    <property type="entry name" value="HTH-TYPE TRANSCRIPTIONAL REGULATOR BETI"/>
    <property type="match status" value="1"/>
</dbReference>
<dbReference type="SUPFAM" id="SSF46689">
    <property type="entry name" value="Homeodomain-like"/>
    <property type="match status" value="1"/>
</dbReference>
<name>A0ABT7M4X4_9PSEU</name>
<protein>
    <submittedName>
        <fullName evidence="7">TetR/AcrR family transcriptional regulator</fullName>
    </submittedName>
</protein>
<feature type="DNA-binding region" description="H-T-H motif" evidence="4">
    <location>
        <begin position="48"/>
        <end position="67"/>
    </location>
</feature>
<organism evidence="7 8">
    <name type="scientific">Actinomycetospora termitidis</name>
    <dbReference type="NCBI Taxonomy" id="3053470"/>
    <lineage>
        <taxon>Bacteria</taxon>
        <taxon>Bacillati</taxon>
        <taxon>Actinomycetota</taxon>
        <taxon>Actinomycetes</taxon>
        <taxon>Pseudonocardiales</taxon>
        <taxon>Pseudonocardiaceae</taxon>
        <taxon>Actinomycetospora</taxon>
    </lineage>
</organism>
<dbReference type="Pfam" id="PF17932">
    <property type="entry name" value="TetR_C_24"/>
    <property type="match status" value="1"/>
</dbReference>
<evidence type="ECO:0000256" key="5">
    <source>
        <dbReference type="SAM" id="MobiDB-lite"/>
    </source>
</evidence>
<evidence type="ECO:0000256" key="1">
    <source>
        <dbReference type="ARBA" id="ARBA00023015"/>
    </source>
</evidence>
<keyword evidence="2 4" id="KW-0238">DNA-binding</keyword>
<dbReference type="PROSITE" id="PS50977">
    <property type="entry name" value="HTH_TETR_2"/>
    <property type="match status" value="1"/>
</dbReference>
<keyword evidence="8" id="KW-1185">Reference proteome</keyword>